<feature type="binding site" evidence="15">
    <location>
        <position position="477"/>
    </location>
    <ligand>
        <name>Mg(2+)</name>
        <dbReference type="ChEBI" id="CHEBI:18420"/>
        <note>shared with alpha subunit</note>
    </ligand>
</feature>
<dbReference type="SUPFAM" id="SSF56037">
    <property type="entry name" value="PheT/TilS domain"/>
    <property type="match status" value="1"/>
</dbReference>
<evidence type="ECO:0000256" key="13">
    <source>
        <dbReference type="ARBA" id="ARBA00023146"/>
    </source>
</evidence>
<evidence type="ECO:0000256" key="16">
    <source>
        <dbReference type="PROSITE-ProRule" id="PRU00209"/>
    </source>
</evidence>
<keyword evidence="10 15" id="KW-0460">Magnesium</keyword>
<organism evidence="20 21">
    <name type="scientific">Lautropia dentalis</name>
    <dbReference type="NCBI Taxonomy" id="2490857"/>
    <lineage>
        <taxon>Bacteria</taxon>
        <taxon>Pseudomonadati</taxon>
        <taxon>Pseudomonadota</taxon>
        <taxon>Betaproteobacteria</taxon>
        <taxon>Burkholderiales</taxon>
        <taxon>Burkholderiaceae</taxon>
        <taxon>Lautropia</taxon>
    </lineage>
</organism>
<evidence type="ECO:0000256" key="10">
    <source>
        <dbReference type="ARBA" id="ARBA00022842"/>
    </source>
</evidence>
<gene>
    <name evidence="15" type="primary">pheT</name>
    <name evidence="20" type="ORF">EHV23_05370</name>
</gene>
<protein>
    <recommendedName>
        <fullName evidence="15">Phenylalanine--tRNA ligase beta subunit</fullName>
        <ecNumber evidence="15">6.1.1.20</ecNumber>
    </recommendedName>
    <alternativeName>
        <fullName evidence="15">Phenylalanyl-tRNA synthetase beta subunit</fullName>
        <shortName evidence="15">PheRS</shortName>
    </alternativeName>
</protein>
<evidence type="ECO:0000256" key="14">
    <source>
        <dbReference type="ARBA" id="ARBA00049255"/>
    </source>
</evidence>
<dbReference type="GO" id="GO:0009328">
    <property type="term" value="C:phenylalanine-tRNA ligase complex"/>
    <property type="evidence" value="ECO:0007669"/>
    <property type="project" value="TreeGrafter"/>
</dbReference>
<dbReference type="HAMAP" id="MF_00283">
    <property type="entry name" value="Phe_tRNA_synth_beta1"/>
    <property type="match status" value="1"/>
</dbReference>
<dbReference type="SMART" id="SM00874">
    <property type="entry name" value="B5"/>
    <property type="match status" value="1"/>
</dbReference>
<dbReference type="OrthoDB" id="9805455at2"/>
<dbReference type="GO" id="GO:0006432">
    <property type="term" value="P:phenylalanyl-tRNA aminoacylation"/>
    <property type="evidence" value="ECO:0007669"/>
    <property type="project" value="UniProtKB-UniRule"/>
</dbReference>
<evidence type="ECO:0000256" key="11">
    <source>
        <dbReference type="ARBA" id="ARBA00022884"/>
    </source>
</evidence>
<keyword evidence="5 16" id="KW-0820">tRNA-binding</keyword>
<comment type="cofactor">
    <cofactor evidence="15">
        <name>Mg(2+)</name>
        <dbReference type="ChEBI" id="CHEBI:18420"/>
    </cofactor>
    <text evidence="15">Binds 2 magnesium ions per tetramer.</text>
</comment>
<sequence length="817" mass="89116">MRIPEKWLRHYCNPPLDAAGLDHVLTMGGLEVEAREPVAAPFSGVVVARILTAEKHPDADRLQVCHVEVGQGEPVQIVCGAPNARAGLVTACALPGAVLPGDFRIKKTKMRGVESGGMLCSGRELGMGDDHAGILELPADLTPGEDLRQALDLDEEVLELKLTPNLAHCMSVLGVARDLAALANAPVQLPTFAAAPVSIDDRLPVDIQEPSLCGRFAGRIIRGVNAAAPTPDWMKQRLERAGQRPLSALVDISNYVLLELGRPTHIFDLNALKGGIQVRWGRQGERLELLNGQTVEVGPDARALPVGVVCDDTGPVSLAGIMGGQGTAVDPERTTDVYLEAAFWWPAAIMGRPRRFNFTTDAAQRFERGVDAETVVDHLEYLSQLVLQICGGQAGPVTDQITGLPERRPVQMRLSRLRRISGLSLEAADCVDAFTRLGFVFEQKAVPAADGQDADAVFLVTPPSRRFDIAIEEDLIEEVIRLYGYDRVPTRPPLARIQMRPAPESQLSALRLKRRWADRGYQEVINYSFVAEEDDRRFRTEGEAIHVQNPIASHMNVMRTSLWSGLLTNLRLNLNRKAERVRLFETGRVFLPAPGQPAGPLALAGIAQPIHLGLLAFGPVLEPQWGASPRAVDFFDLKGDIQAVHPEAKLQFVADTHPGLHPGQSARIQLPDGTFVGWIGALHPQLVDALDLPGPVFLAELDGAPLMTRTLASARLDSRFPPAIRDLAVVLDEAVPAADVEDEIWAAVGQDPSAACVRHVILFDQYRGKGLENKEKSLAFRLWMQHTDRTMNDEEVEAVVAMVLGRLTARFGARLRA</sequence>
<evidence type="ECO:0000259" key="17">
    <source>
        <dbReference type="PROSITE" id="PS50886"/>
    </source>
</evidence>
<dbReference type="Gene3D" id="3.30.56.10">
    <property type="match status" value="2"/>
</dbReference>
<evidence type="ECO:0000256" key="4">
    <source>
        <dbReference type="ARBA" id="ARBA00022490"/>
    </source>
</evidence>
<name>A0A3R8MYT9_9BURK</name>
<dbReference type="RefSeq" id="WP_125095025.1">
    <property type="nucleotide sequence ID" value="NZ_RRUE01000001.1"/>
</dbReference>
<dbReference type="SUPFAM" id="SSF50249">
    <property type="entry name" value="Nucleic acid-binding proteins"/>
    <property type="match status" value="1"/>
</dbReference>
<dbReference type="SUPFAM" id="SSF46955">
    <property type="entry name" value="Putative DNA-binding domain"/>
    <property type="match status" value="1"/>
</dbReference>
<evidence type="ECO:0000256" key="12">
    <source>
        <dbReference type="ARBA" id="ARBA00022917"/>
    </source>
</evidence>
<dbReference type="InterPro" id="IPR012340">
    <property type="entry name" value="NA-bd_OB-fold"/>
</dbReference>
<evidence type="ECO:0000256" key="8">
    <source>
        <dbReference type="ARBA" id="ARBA00022741"/>
    </source>
</evidence>
<feature type="binding site" evidence="15">
    <location>
        <position position="478"/>
    </location>
    <ligand>
        <name>Mg(2+)</name>
        <dbReference type="ChEBI" id="CHEBI:18420"/>
        <note>shared with alpha subunit</note>
    </ligand>
</feature>
<evidence type="ECO:0000313" key="21">
    <source>
        <dbReference type="Proteomes" id="UP000270261"/>
    </source>
</evidence>
<keyword evidence="8 15" id="KW-0547">Nucleotide-binding</keyword>
<dbReference type="Pfam" id="PF03147">
    <property type="entry name" value="FDX-ACB"/>
    <property type="match status" value="1"/>
</dbReference>
<dbReference type="Gene3D" id="3.50.40.10">
    <property type="entry name" value="Phenylalanyl-trna Synthetase, Chain B, domain 3"/>
    <property type="match status" value="1"/>
</dbReference>
<keyword evidence="7 15" id="KW-0479">Metal-binding</keyword>
<evidence type="ECO:0000313" key="20">
    <source>
        <dbReference type="EMBL" id="RRN45596.1"/>
    </source>
</evidence>
<dbReference type="Gene3D" id="2.40.50.140">
    <property type="entry name" value="Nucleic acid-binding proteins"/>
    <property type="match status" value="1"/>
</dbReference>
<dbReference type="PANTHER" id="PTHR10947:SF0">
    <property type="entry name" value="PHENYLALANINE--TRNA LIGASE BETA SUBUNIT"/>
    <property type="match status" value="1"/>
</dbReference>
<keyword evidence="13 15" id="KW-0030">Aminoacyl-tRNA synthetase</keyword>
<keyword evidence="4 15" id="KW-0963">Cytoplasm</keyword>
<accession>A0A3R8MYT9</accession>
<comment type="caution">
    <text evidence="20">The sequence shown here is derived from an EMBL/GenBank/DDBJ whole genome shotgun (WGS) entry which is preliminary data.</text>
</comment>
<dbReference type="Pfam" id="PF03484">
    <property type="entry name" value="B5"/>
    <property type="match status" value="1"/>
</dbReference>
<reference evidence="20 21" key="1">
    <citation type="submission" date="2018-11" db="EMBL/GenBank/DDBJ databases">
        <title>Genome sequencing of Lautropia sp. KCOM 2505 (= ChDC F240).</title>
        <authorList>
            <person name="Kook J.-K."/>
            <person name="Park S.-N."/>
            <person name="Lim Y.K."/>
        </authorList>
    </citation>
    <scope>NUCLEOTIDE SEQUENCE [LARGE SCALE GENOMIC DNA]</scope>
    <source>
        <strain evidence="20 21">KCOM 2505</strain>
    </source>
</reference>
<keyword evidence="12 15" id="KW-0648">Protein biosynthesis</keyword>
<dbReference type="GO" id="GO:0000287">
    <property type="term" value="F:magnesium ion binding"/>
    <property type="evidence" value="ECO:0007669"/>
    <property type="project" value="UniProtKB-UniRule"/>
</dbReference>
<comment type="subcellular location">
    <subcellularLocation>
        <location evidence="1 15">Cytoplasm</location>
    </subcellularLocation>
</comment>
<keyword evidence="6 15" id="KW-0436">Ligase</keyword>
<dbReference type="SUPFAM" id="SSF54991">
    <property type="entry name" value="Anticodon-binding domain of PheRS"/>
    <property type="match status" value="1"/>
</dbReference>
<dbReference type="EC" id="6.1.1.20" evidence="15"/>
<dbReference type="InterPro" id="IPR002547">
    <property type="entry name" value="tRNA-bd_dom"/>
</dbReference>
<dbReference type="InterPro" id="IPR009061">
    <property type="entry name" value="DNA-bd_dom_put_sf"/>
</dbReference>
<keyword evidence="11 16" id="KW-0694">RNA-binding</keyword>
<dbReference type="InterPro" id="IPR005146">
    <property type="entry name" value="B3/B4_tRNA-bd"/>
</dbReference>
<dbReference type="InterPro" id="IPR004532">
    <property type="entry name" value="Phe-tRNA-ligase_IIc_bsu_bact"/>
</dbReference>
<dbReference type="PANTHER" id="PTHR10947">
    <property type="entry name" value="PHENYLALANYL-TRNA SYNTHETASE BETA CHAIN AND LEUCINE-RICH REPEAT-CONTAINING PROTEIN 47"/>
    <property type="match status" value="1"/>
</dbReference>
<dbReference type="GO" id="GO:0000049">
    <property type="term" value="F:tRNA binding"/>
    <property type="evidence" value="ECO:0007669"/>
    <property type="project" value="UniProtKB-UniRule"/>
</dbReference>
<proteinExistence type="inferred from homology"/>
<evidence type="ECO:0000256" key="5">
    <source>
        <dbReference type="ARBA" id="ARBA00022555"/>
    </source>
</evidence>
<dbReference type="Pfam" id="PF01588">
    <property type="entry name" value="tRNA_bind"/>
    <property type="match status" value="1"/>
</dbReference>
<evidence type="ECO:0000256" key="1">
    <source>
        <dbReference type="ARBA" id="ARBA00004496"/>
    </source>
</evidence>
<dbReference type="Proteomes" id="UP000270261">
    <property type="component" value="Unassembled WGS sequence"/>
</dbReference>
<feature type="binding site" evidence="15">
    <location>
        <position position="474"/>
    </location>
    <ligand>
        <name>Mg(2+)</name>
        <dbReference type="ChEBI" id="CHEBI:18420"/>
        <note>shared with alpha subunit</note>
    </ligand>
</feature>
<feature type="binding site" evidence="15">
    <location>
        <position position="468"/>
    </location>
    <ligand>
        <name>Mg(2+)</name>
        <dbReference type="ChEBI" id="CHEBI:18420"/>
        <note>shared with alpha subunit</note>
    </ligand>
</feature>
<dbReference type="FunFam" id="2.40.50.140:FF:000045">
    <property type="entry name" value="Phenylalanine--tRNA ligase beta subunit"/>
    <property type="match status" value="1"/>
</dbReference>
<dbReference type="CDD" id="cd00769">
    <property type="entry name" value="PheRS_beta_core"/>
    <property type="match status" value="1"/>
</dbReference>
<feature type="domain" description="FDX-ACB" evidence="18">
    <location>
        <begin position="718"/>
        <end position="816"/>
    </location>
</feature>
<feature type="domain" description="TRNA-binding" evidence="17">
    <location>
        <begin position="39"/>
        <end position="148"/>
    </location>
</feature>
<keyword evidence="21" id="KW-1185">Reference proteome</keyword>
<dbReference type="CDD" id="cd02796">
    <property type="entry name" value="tRNA_bind_bactPheRS"/>
    <property type="match status" value="1"/>
</dbReference>
<feature type="domain" description="B5" evidence="19">
    <location>
        <begin position="405"/>
        <end position="490"/>
    </location>
</feature>
<comment type="similarity">
    <text evidence="2 15">Belongs to the phenylalanyl-tRNA synthetase beta subunit family. Type 1 subfamily.</text>
</comment>
<dbReference type="InterPro" id="IPR041616">
    <property type="entry name" value="PheRS_beta_core"/>
</dbReference>
<dbReference type="InterPro" id="IPR036690">
    <property type="entry name" value="Fdx_antiC-bd_sf"/>
</dbReference>
<dbReference type="SMART" id="SM00873">
    <property type="entry name" value="B3_4"/>
    <property type="match status" value="1"/>
</dbReference>
<dbReference type="Gene3D" id="3.30.70.380">
    <property type="entry name" value="Ferrodoxin-fold anticodon-binding domain"/>
    <property type="match status" value="1"/>
</dbReference>
<dbReference type="InterPro" id="IPR005147">
    <property type="entry name" value="tRNA_synthase_B5-dom"/>
</dbReference>
<keyword evidence="9 15" id="KW-0067">ATP-binding</keyword>
<comment type="subunit">
    <text evidence="3 15">Tetramer of two alpha and two beta subunits.</text>
</comment>
<dbReference type="InterPro" id="IPR045060">
    <property type="entry name" value="Phe-tRNA-ligase_IIc_bsu"/>
</dbReference>
<dbReference type="PROSITE" id="PS50886">
    <property type="entry name" value="TRBD"/>
    <property type="match status" value="1"/>
</dbReference>
<dbReference type="SMART" id="SM00896">
    <property type="entry name" value="FDX-ACB"/>
    <property type="match status" value="1"/>
</dbReference>
<dbReference type="FunFam" id="3.30.70.380:FF:000001">
    <property type="entry name" value="Phenylalanine--tRNA ligase beta subunit"/>
    <property type="match status" value="1"/>
</dbReference>
<evidence type="ECO:0000256" key="15">
    <source>
        <dbReference type="HAMAP-Rule" id="MF_00283"/>
    </source>
</evidence>
<dbReference type="PROSITE" id="PS51447">
    <property type="entry name" value="FDX_ACB"/>
    <property type="match status" value="1"/>
</dbReference>
<evidence type="ECO:0000256" key="6">
    <source>
        <dbReference type="ARBA" id="ARBA00022598"/>
    </source>
</evidence>
<dbReference type="InterPro" id="IPR020825">
    <property type="entry name" value="Phe-tRNA_synthase-like_B3/B4"/>
</dbReference>
<evidence type="ECO:0000256" key="3">
    <source>
        <dbReference type="ARBA" id="ARBA00011209"/>
    </source>
</evidence>
<dbReference type="SUPFAM" id="SSF55681">
    <property type="entry name" value="Class II aaRS and biotin synthetases"/>
    <property type="match status" value="1"/>
</dbReference>
<dbReference type="Pfam" id="PF17759">
    <property type="entry name" value="tRNA_synthFbeta"/>
    <property type="match status" value="1"/>
</dbReference>
<evidence type="ECO:0000256" key="9">
    <source>
        <dbReference type="ARBA" id="ARBA00022840"/>
    </source>
</evidence>
<dbReference type="Pfam" id="PF03483">
    <property type="entry name" value="B3_4"/>
    <property type="match status" value="1"/>
</dbReference>
<dbReference type="InterPro" id="IPR045864">
    <property type="entry name" value="aa-tRNA-synth_II/BPL/LPL"/>
</dbReference>
<dbReference type="Gene3D" id="3.30.930.10">
    <property type="entry name" value="Bira Bifunctional Protein, Domain 2"/>
    <property type="match status" value="1"/>
</dbReference>
<dbReference type="InterPro" id="IPR005121">
    <property type="entry name" value="Fdx_antiC-bd"/>
</dbReference>
<comment type="catalytic activity">
    <reaction evidence="14 15">
        <text>tRNA(Phe) + L-phenylalanine + ATP = L-phenylalanyl-tRNA(Phe) + AMP + diphosphate + H(+)</text>
        <dbReference type="Rhea" id="RHEA:19413"/>
        <dbReference type="Rhea" id="RHEA-COMP:9668"/>
        <dbReference type="Rhea" id="RHEA-COMP:9699"/>
        <dbReference type="ChEBI" id="CHEBI:15378"/>
        <dbReference type="ChEBI" id="CHEBI:30616"/>
        <dbReference type="ChEBI" id="CHEBI:33019"/>
        <dbReference type="ChEBI" id="CHEBI:58095"/>
        <dbReference type="ChEBI" id="CHEBI:78442"/>
        <dbReference type="ChEBI" id="CHEBI:78531"/>
        <dbReference type="ChEBI" id="CHEBI:456215"/>
        <dbReference type="EC" id="6.1.1.20"/>
    </reaction>
</comment>
<dbReference type="NCBIfam" id="TIGR00472">
    <property type="entry name" value="pheT_bact"/>
    <property type="match status" value="1"/>
</dbReference>
<dbReference type="GO" id="GO:0004826">
    <property type="term" value="F:phenylalanine-tRNA ligase activity"/>
    <property type="evidence" value="ECO:0007669"/>
    <property type="project" value="UniProtKB-UniRule"/>
</dbReference>
<evidence type="ECO:0000256" key="2">
    <source>
        <dbReference type="ARBA" id="ARBA00008653"/>
    </source>
</evidence>
<dbReference type="PROSITE" id="PS51483">
    <property type="entry name" value="B5"/>
    <property type="match status" value="1"/>
</dbReference>
<evidence type="ECO:0000259" key="19">
    <source>
        <dbReference type="PROSITE" id="PS51483"/>
    </source>
</evidence>
<dbReference type="EMBL" id="RRUE01000001">
    <property type="protein sequence ID" value="RRN45596.1"/>
    <property type="molecule type" value="Genomic_DNA"/>
</dbReference>
<evidence type="ECO:0000259" key="18">
    <source>
        <dbReference type="PROSITE" id="PS51447"/>
    </source>
</evidence>
<evidence type="ECO:0000256" key="7">
    <source>
        <dbReference type="ARBA" id="ARBA00022723"/>
    </source>
</evidence>
<dbReference type="InterPro" id="IPR033714">
    <property type="entry name" value="tRNA_bind_bactPheRS"/>
</dbReference>
<dbReference type="NCBIfam" id="NF045760">
    <property type="entry name" value="YtpR"/>
    <property type="match status" value="1"/>
</dbReference>
<dbReference type="AlphaFoldDB" id="A0A3R8MYT9"/>
<dbReference type="GO" id="GO:0005524">
    <property type="term" value="F:ATP binding"/>
    <property type="evidence" value="ECO:0007669"/>
    <property type="project" value="UniProtKB-UniRule"/>
</dbReference>